<dbReference type="EMBL" id="GBRH01264077">
    <property type="protein sequence ID" value="JAD33818.1"/>
    <property type="molecule type" value="Transcribed_RNA"/>
</dbReference>
<sequence>MKKALFHGLFITLVITHFCQ</sequence>
<organism evidence="1">
    <name type="scientific">Arundo donax</name>
    <name type="common">Giant reed</name>
    <name type="synonym">Donax arundinaceus</name>
    <dbReference type="NCBI Taxonomy" id="35708"/>
    <lineage>
        <taxon>Eukaryota</taxon>
        <taxon>Viridiplantae</taxon>
        <taxon>Streptophyta</taxon>
        <taxon>Embryophyta</taxon>
        <taxon>Tracheophyta</taxon>
        <taxon>Spermatophyta</taxon>
        <taxon>Magnoliopsida</taxon>
        <taxon>Liliopsida</taxon>
        <taxon>Poales</taxon>
        <taxon>Poaceae</taxon>
        <taxon>PACMAD clade</taxon>
        <taxon>Arundinoideae</taxon>
        <taxon>Arundineae</taxon>
        <taxon>Arundo</taxon>
    </lineage>
</organism>
<protein>
    <submittedName>
        <fullName evidence="1">Uncharacterized protein</fullName>
    </submittedName>
</protein>
<proteinExistence type="predicted"/>
<reference evidence="1" key="2">
    <citation type="journal article" date="2015" name="Data Brief">
        <title>Shoot transcriptome of the giant reed, Arundo donax.</title>
        <authorList>
            <person name="Barrero R.A."/>
            <person name="Guerrero F.D."/>
            <person name="Moolhuijzen P."/>
            <person name="Goolsby J.A."/>
            <person name="Tidwell J."/>
            <person name="Bellgard S.E."/>
            <person name="Bellgard M.I."/>
        </authorList>
    </citation>
    <scope>NUCLEOTIDE SEQUENCE</scope>
    <source>
        <tissue evidence="1">Shoot tissue taken approximately 20 cm above the soil surface</tissue>
    </source>
</reference>
<name>A0A0A8Z814_ARUDO</name>
<reference evidence="1" key="1">
    <citation type="submission" date="2014-09" db="EMBL/GenBank/DDBJ databases">
        <authorList>
            <person name="Magalhaes I.L.F."/>
            <person name="Oliveira U."/>
            <person name="Santos F.R."/>
            <person name="Vidigal T.H.D.A."/>
            <person name="Brescovit A.D."/>
            <person name="Santos A.J."/>
        </authorList>
    </citation>
    <scope>NUCLEOTIDE SEQUENCE</scope>
    <source>
        <tissue evidence="1">Shoot tissue taken approximately 20 cm above the soil surface</tissue>
    </source>
</reference>
<dbReference type="AlphaFoldDB" id="A0A0A8Z814"/>
<evidence type="ECO:0000313" key="1">
    <source>
        <dbReference type="EMBL" id="JAD33818.1"/>
    </source>
</evidence>
<accession>A0A0A8Z814</accession>